<feature type="compositionally biased region" description="Basic and acidic residues" evidence="1">
    <location>
        <begin position="458"/>
        <end position="474"/>
    </location>
</feature>
<keyword evidence="4" id="KW-1185">Reference proteome</keyword>
<evidence type="ECO:0000313" key="3">
    <source>
        <dbReference type="EMBL" id="KGN74431.1"/>
    </source>
</evidence>
<evidence type="ECO:0000313" key="4">
    <source>
        <dbReference type="Proteomes" id="UP000030103"/>
    </source>
</evidence>
<reference evidence="3 4" key="1">
    <citation type="submission" date="2014-09" db="EMBL/GenBank/DDBJ databases">
        <title>Draft Genome Sequence of Porphyromonas macacae COT-192_OH2859.</title>
        <authorList>
            <person name="Wallis C."/>
            <person name="Deusch O."/>
            <person name="O'Flynn C."/>
            <person name="Davis I."/>
            <person name="Horsfall A."/>
            <person name="Kirkwood N."/>
            <person name="Harris S."/>
            <person name="Eisen J.A."/>
            <person name="Coil D.A."/>
            <person name="Darling A.E."/>
            <person name="Jospin G."/>
            <person name="Alexiev A."/>
        </authorList>
    </citation>
    <scope>NUCLEOTIDE SEQUENCE [LARGE SCALE GENOMIC DNA]</scope>
    <source>
        <strain evidence="4">COT-192 OH2859</strain>
    </source>
</reference>
<dbReference type="AlphaFoldDB" id="A0A0A2E6F6"/>
<dbReference type="OrthoDB" id="1014669at2"/>
<dbReference type="EMBL" id="JRFA01000014">
    <property type="protein sequence ID" value="KGN74431.1"/>
    <property type="molecule type" value="Genomic_DNA"/>
</dbReference>
<dbReference type="STRING" id="28115.HQ47_05150"/>
<dbReference type="RefSeq" id="WP_036873765.1">
    <property type="nucleotide sequence ID" value="NZ_JRFA01000014.1"/>
</dbReference>
<dbReference type="GO" id="GO:0009418">
    <property type="term" value="C:pilus shaft"/>
    <property type="evidence" value="ECO:0007669"/>
    <property type="project" value="InterPro"/>
</dbReference>
<protein>
    <recommendedName>
        <fullName evidence="2">Minor fimbrium subunit Mfa1 C-terminal domain-containing protein</fullName>
    </recommendedName>
</protein>
<dbReference type="NCBIfam" id="NF038041">
    <property type="entry name" value="fim_Mfa1_fam"/>
    <property type="match status" value="1"/>
</dbReference>
<gene>
    <name evidence="3" type="ORF">HQ47_05150</name>
</gene>
<feature type="domain" description="Minor fimbrium subunit Mfa1 C-terminal" evidence="2">
    <location>
        <begin position="405"/>
        <end position="510"/>
    </location>
</feature>
<evidence type="ECO:0000256" key="1">
    <source>
        <dbReference type="SAM" id="MobiDB-lite"/>
    </source>
</evidence>
<dbReference type="Gene3D" id="2.60.40.3690">
    <property type="match status" value="1"/>
</dbReference>
<evidence type="ECO:0000259" key="2">
    <source>
        <dbReference type="Pfam" id="PF15495"/>
    </source>
</evidence>
<accession>A0A0A2E6F6</accession>
<organism evidence="3 4">
    <name type="scientific">Porphyromonas macacae</name>
    <dbReference type="NCBI Taxonomy" id="28115"/>
    <lineage>
        <taxon>Bacteria</taxon>
        <taxon>Pseudomonadati</taxon>
        <taxon>Bacteroidota</taxon>
        <taxon>Bacteroidia</taxon>
        <taxon>Bacteroidales</taxon>
        <taxon>Porphyromonadaceae</taxon>
        <taxon>Porphyromonas</taxon>
    </lineage>
</organism>
<dbReference type="Proteomes" id="UP000030103">
    <property type="component" value="Unassembled WGS sequence"/>
</dbReference>
<dbReference type="InterPro" id="IPR029140">
    <property type="entry name" value="Mfa1_C"/>
</dbReference>
<dbReference type="Pfam" id="PF15495">
    <property type="entry name" value="Fimbrillin_C"/>
    <property type="match status" value="1"/>
</dbReference>
<comment type="caution">
    <text evidence="3">The sequence shown here is derived from an EMBL/GenBank/DDBJ whole genome shotgun (WGS) entry which is preliminary data.</text>
</comment>
<proteinExistence type="predicted"/>
<dbReference type="InterPro" id="IPR047786">
    <property type="entry name" value="Mfa1_fim"/>
</dbReference>
<feature type="region of interest" description="Disordered" evidence="1">
    <location>
        <begin position="451"/>
        <end position="493"/>
    </location>
</feature>
<sequence length="516" mass="56633">MKKKLGIGAVSLALIFGLVSCNKKQEIPMPSEEGDTHVCVSLSMPSSLRDLPDDYNKIGEWKGKDKIQSITIFVVGGNVVSTGQYEVGDFLPLDPNTGLLKPKKAIKTTAGLKKVYALINGTPEVVTVLANSNAGEFEKAYKETALKLANSDVARTNVFTSASKIAKVDKSESKDVIVMTNDEECSIQVVDNVKAPEALAGTKNLAKVKVSRAAARVMVTTAKNTYDVKRPITNEVIGKVSDIKWVLAQGENSFYIQRKGDYKTPKYDFKPLANNYYTTNDTGYDYSGLWEDYNASQKINGTAVPTLANYNKALDGLKLDDNAMHGKFILGTNHLVGPKDKTGFNKGNTAYVLIRAKFVPTSFADKTVYKEGDDFYLGANGKFYGSKANAQDPAKDGVKGQKVSKYVGGKVLYYAWANPDNVAEPYNSPVLRNNIYHIHITGFKTIGTNWNPLVPKDNPNDPKDDPNNPDPKPDDPDEPENPIKPEDPLTTPETWMSVEVTVLPWRVHSYTIDLGI</sequence>
<dbReference type="PROSITE" id="PS51257">
    <property type="entry name" value="PROKAR_LIPOPROTEIN"/>
    <property type="match status" value="1"/>
</dbReference>
<name>A0A0A2E6F6_9PORP</name>